<proteinExistence type="predicted"/>
<name>A0A8C2SUI0_COTJA</name>
<dbReference type="AlphaFoldDB" id="A0A8C2SUI0"/>
<keyword evidence="2" id="KW-1185">Reference proteome</keyword>
<evidence type="ECO:0000313" key="2">
    <source>
        <dbReference type="Proteomes" id="UP000694412"/>
    </source>
</evidence>
<reference evidence="1" key="1">
    <citation type="submission" date="2015-11" db="EMBL/GenBank/DDBJ databases">
        <authorList>
            <consortium name="International Coturnix japonica Genome Analysis Consortium"/>
            <person name="Warren W."/>
            <person name="Burt D.W."/>
            <person name="Antin P.B."/>
            <person name="Lanford R."/>
            <person name="Gros J."/>
            <person name="Wilson R.K."/>
        </authorList>
    </citation>
    <scope>NUCLEOTIDE SEQUENCE [LARGE SCALE GENOMIC DNA]</scope>
</reference>
<sequence>MNHTGSFVSQNSEPAPLLLCVQLGKDSCSPFLLLPILSSPVKLQQVTELILYTALTKRYQLKILWSEIEDSTRLFQQHSCRLQNPHVYSHQQVNHVLIGKPLHTN</sequence>
<dbReference type="Proteomes" id="UP000694412">
    <property type="component" value="Chromosome 2"/>
</dbReference>
<protein>
    <submittedName>
        <fullName evidence="1">Uncharacterized protein</fullName>
    </submittedName>
</protein>
<dbReference type="Ensembl" id="ENSCJPT00005005172.1">
    <property type="protein sequence ID" value="ENSCJPP00005002808.1"/>
    <property type="gene ID" value="ENSCJPG00005003107.1"/>
</dbReference>
<organism evidence="1 2">
    <name type="scientific">Coturnix japonica</name>
    <name type="common">Japanese quail</name>
    <name type="synonym">Coturnix coturnix japonica</name>
    <dbReference type="NCBI Taxonomy" id="93934"/>
    <lineage>
        <taxon>Eukaryota</taxon>
        <taxon>Metazoa</taxon>
        <taxon>Chordata</taxon>
        <taxon>Craniata</taxon>
        <taxon>Vertebrata</taxon>
        <taxon>Euteleostomi</taxon>
        <taxon>Archelosauria</taxon>
        <taxon>Archosauria</taxon>
        <taxon>Dinosauria</taxon>
        <taxon>Saurischia</taxon>
        <taxon>Theropoda</taxon>
        <taxon>Coelurosauria</taxon>
        <taxon>Aves</taxon>
        <taxon>Neognathae</taxon>
        <taxon>Galloanserae</taxon>
        <taxon>Galliformes</taxon>
        <taxon>Phasianidae</taxon>
        <taxon>Perdicinae</taxon>
        <taxon>Coturnix</taxon>
    </lineage>
</organism>
<reference evidence="1" key="2">
    <citation type="submission" date="2025-08" db="UniProtKB">
        <authorList>
            <consortium name="Ensembl"/>
        </authorList>
    </citation>
    <scope>IDENTIFICATION</scope>
</reference>
<evidence type="ECO:0000313" key="1">
    <source>
        <dbReference type="Ensembl" id="ENSCJPP00005002808.1"/>
    </source>
</evidence>
<accession>A0A8C2SUI0</accession>
<reference evidence="1" key="3">
    <citation type="submission" date="2025-09" db="UniProtKB">
        <authorList>
            <consortium name="Ensembl"/>
        </authorList>
    </citation>
    <scope>IDENTIFICATION</scope>
</reference>